<dbReference type="EMBL" id="JAACXV010002061">
    <property type="protein sequence ID" value="KAF7277431.1"/>
    <property type="molecule type" value="Genomic_DNA"/>
</dbReference>
<accession>A0A834IEG8</accession>
<evidence type="ECO:0000313" key="2">
    <source>
        <dbReference type="EMBL" id="KAF7277431.1"/>
    </source>
</evidence>
<feature type="domain" description="Antitoxin Xre/MbcA/ParS-like toxin-binding" evidence="1">
    <location>
        <begin position="77"/>
        <end position="122"/>
    </location>
</feature>
<protein>
    <recommendedName>
        <fullName evidence="1">Antitoxin Xre/MbcA/ParS-like toxin-binding domain-containing protein</fullName>
    </recommendedName>
</protein>
<dbReference type="Pfam" id="PF09722">
    <property type="entry name" value="Xre_MbcA_ParS_C"/>
    <property type="match status" value="1"/>
</dbReference>
<dbReference type="AlphaFoldDB" id="A0A834IEG8"/>
<comment type="caution">
    <text evidence="2">The sequence shown here is derived from an EMBL/GenBank/DDBJ whole genome shotgun (WGS) entry which is preliminary data.</text>
</comment>
<name>A0A834IEG8_RHYFE</name>
<evidence type="ECO:0000259" key="1">
    <source>
        <dbReference type="Pfam" id="PF09722"/>
    </source>
</evidence>
<sequence>MKTNITQSNVESKVVLAKSLLNTADQLGLKEAQLASESGVHCDTISSFKANPELDPATKQGELAILLIDIYRAVYVLSGGDSEWIHYFMNSYNEATKGVPIEQIQTISGLTTVLHFVDSVRAKM</sequence>
<organism evidence="2 3">
    <name type="scientific">Rhynchophorus ferrugineus</name>
    <name type="common">Red palm weevil</name>
    <name type="synonym">Curculio ferrugineus</name>
    <dbReference type="NCBI Taxonomy" id="354439"/>
    <lineage>
        <taxon>Eukaryota</taxon>
        <taxon>Metazoa</taxon>
        <taxon>Ecdysozoa</taxon>
        <taxon>Arthropoda</taxon>
        <taxon>Hexapoda</taxon>
        <taxon>Insecta</taxon>
        <taxon>Pterygota</taxon>
        <taxon>Neoptera</taxon>
        <taxon>Endopterygota</taxon>
        <taxon>Coleoptera</taxon>
        <taxon>Polyphaga</taxon>
        <taxon>Cucujiformia</taxon>
        <taxon>Curculionidae</taxon>
        <taxon>Dryophthorinae</taxon>
        <taxon>Rhynchophorus</taxon>
    </lineage>
</organism>
<dbReference type="Proteomes" id="UP000625711">
    <property type="component" value="Unassembled WGS sequence"/>
</dbReference>
<proteinExistence type="predicted"/>
<dbReference type="InterPro" id="IPR024467">
    <property type="entry name" value="Xre/MbcA/ParS-like_toxin-bd"/>
</dbReference>
<gene>
    <name evidence="2" type="ORF">GWI33_007342</name>
</gene>
<keyword evidence="3" id="KW-1185">Reference proteome</keyword>
<reference evidence="2" key="1">
    <citation type="submission" date="2020-08" db="EMBL/GenBank/DDBJ databases">
        <title>Genome sequencing and assembly of the red palm weevil Rhynchophorus ferrugineus.</title>
        <authorList>
            <person name="Dias G.B."/>
            <person name="Bergman C.M."/>
            <person name="Manee M."/>
        </authorList>
    </citation>
    <scope>NUCLEOTIDE SEQUENCE</scope>
    <source>
        <strain evidence="2">AA-2017</strain>
        <tissue evidence="2">Whole larva</tissue>
    </source>
</reference>
<evidence type="ECO:0000313" key="3">
    <source>
        <dbReference type="Proteomes" id="UP000625711"/>
    </source>
</evidence>